<evidence type="ECO:0000259" key="6">
    <source>
        <dbReference type="Pfam" id="PF00345"/>
    </source>
</evidence>
<dbReference type="PANTHER" id="PTHR30251">
    <property type="entry name" value="PILUS ASSEMBLY CHAPERONE"/>
    <property type="match status" value="1"/>
</dbReference>
<keyword evidence="4" id="KW-0574">Periplasm</keyword>
<protein>
    <submittedName>
        <fullName evidence="8">Chaperone</fullName>
    </submittedName>
</protein>
<sequence>MTSEGTLIMLSIYARHYHYLFVTLLVAMSLSFANASVVMTGSRIIYPAAASEHSIQLTNNDNFPNAVQVWLDSGDEKSTPETGKAPFIVTPPFFRIEANSGQTLRLKYTGSGLPTDRESVFYLNFLQIPPVNKVEKDNKMLVLLRNRIKVFYRPESIIGRVDQVSTALTFSLRKQGTNLVLTGKNPTGFYATIASGEIVSGSIKLKVKSNMIAPMSQVEWVIPNASVSSSATINFLIMNDFGGQDAGSYRI</sequence>
<evidence type="ECO:0000313" key="8">
    <source>
        <dbReference type="EMBL" id="AAM83941.1"/>
    </source>
</evidence>
<dbReference type="SUPFAM" id="SSF49584">
    <property type="entry name" value="Periplasmic chaperone C-domain"/>
    <property type="match status" value="1"/>
</dbReference>
<dbReference type="SUPFAM" id="SSF49354">
    <property type="entry name" value="PapD-like"/>
    <property type="match status" value="1"/>
</dbReference>
<feature type="domain" description="Pili assembly chaperone N-terminal" evidence="6">
    <location>
        <begin position="37"/>
        <end position="157"/>
    </location>
</feature>
<dbReference type="AlphaFoldDB" id="Q8D1K9"/>
<name>Q8D1K9_YERPE</name>
<reference evidence="8 9" key="1">
    <citation type="journal article" date="2002" name="J. Bacteriol.">
        <title>Genome sequence of Yersinia pestis KIM.</title>
        <authorList>
            <person name="Deng W."/>
            <person name="Burland V."/>
            <person name="Plunkett G.III."/>
            <person name="Boutin A."/>
            <person name="Mayhew G.F."/>
            <person name="Liss P."/>
            <person name="Perna N.T."/>
            <person name="Rose D.J."/>
            <person name="Mau B."/>
            <person name="Zhou S."/>
            <person name="Schwartz D.C."/>
            <person name="Fetherston J.D."/>
            <person name="Lindler L.E."/>
            <person name="Brubaker R.R."/>
            <person name="Plana G.V."/>
            <person name="Straley S.C."/>
            <person name="McDonough K.A."/>
            <person name="Nilles M.L."/>
            <person name="Matson J.S."/>
            <person name="Blattner F.R."/>
            <person name="Perry R.D."/>
        </authorList>
    </citation>
    <scope>NUCLEOTIDE SEQUENCE [LARGE SCALE GENOMIC DNA]</scope>
    <source>
        <strain evidence="9">KIM10+ / Biovar Mediaevalis</strain>
    </source>
</reference>
<evidence type="ECO:0000256" key="5">
    <source>
        <dbReference type="ARBA" id="ARBA00023186"/>
    </source>
</evidence>
<dbReference type="InterPro" id="IPR036316">
    <property type="entry name" value="Pili_assmbl_chap_C_dom_sf"/>
</dbReference>
<dbReference type="HOGENOM" id="CLU_070768_0_1_6"/>
<feature type="domain" description="Pili assembly chaperone C-terminal" evidence="7">
    <location>
        <begin position="184"/>
        <end position="245"/>
    </location>
</feature>
<dbReference type="PRINTS" id="PR00969">
    <property type="entry name" value="CHAPERONPILI"/>
</dbReference>
<dbReference type="KEGG" id="ypk:y0351"/>
<gene>
    <name evidence="8" type="ordered locus">y0351</name>
</gene>
<dbReference type="GO" id="GO:0071555">
    <property type="term" value="P:cell wall organization"/>
    <property type="evidence" value="ECO:0007669"/>
    <property type="project" value="InterPro"/>
</dbReference>
<dbReference type="DNASU" id="1145298"/>
<dbReference type="InterPro" id="IPR016147">
    <property type="entry name" value="Pili_assmbl_chaperone_N"/>
</dbReference>
<dbReference type="Proteomes" id="UP000002490">
    <property type="component" value="Chromosome"/>
</dbReference>
<evidence type="ECO:0000256" key="2">
    <source>
        <dbReference type="ARBA" id="ARBA00007399"/>
    </source>
</evidence>
<organism evidence="8 9">
    <name type="scientific">Yersinia pestis</name>
    <dbReference type="NCBI Taxonomy" id="632"/>
    <lineage>
        <taxon>Bacteria</taxon>
        <taxon>Pseudomonadati</taxon>
        <taxon>Pseudomonadota</taxon>
        <taxon>Gammaproteobacteria</taxon>
        <taxon>Enterobacterales</taxon>
        <taxon>Yersiniaceae</taxon>
        <taxon>Yersinia</taxon>
    </lineage>
</organism>
<keyword evidence="5" id="KW-0143">Chaperone</keyword>
<dbReference type="InterPro" id="IPR050643">
    <property type="entry name" value="Periplasmic_pilus_chap"/>
</dbReference>
<dbReference type="PANTHER" id="PTHR30251:SF25">
    <property type="entry name" value="FIMBRIAE CHAPARONE"/>
    <property type="match status" value="1"/>
</dbReference>
<dbReference type="EMBL" id="AE009952">
    <property type="protein sequence ID" value="AAM83941.1"/>
    <property type="molecule type" value="Genomic_DNA"/>
</dbReference>
<evidence type="ECO:0000256" key="3">
    <source>
        <dbReference type="ARBA" id="ARBA00022729"/>
    </source>
</evidence>
<accession>Q8D1K9</accession>
<dbReference type="Gene3D" id="2.60.40.10">
    <property type="entry name" value="Immunoglobulins"/>
    <property type="match status" value="2"/>
</dbReference>
<dbReference type="Pfam" id="PF02753">
    <property type="entry name" value="PapD_C"/>
    <property type="match status" value="1"/>
</dbReference>
<dbReference type="GO" id="GO:0030288">
    <property type="term" value="C:outer membrane-bounded periplasmic space"/>
    <property type="evidence" value="ECO:0007669"/>
    <property type="project" value="InterPro"/>
</dbReference>
<proteinExistence type="inferred from homology"/>
<dbReference type="InterPro" id="IPR013783">
    <property type="entry name" value="Ig-like_fold"/>
</dbReference>
<dbReference type="Pfam" id="PF00345">
    <property type="entry name" value="PapD_N"/>
    <property type="match status" value="1"/>
</dbReference>
<evidence type="ECO:0000256" key="1">
    <source>
        <dbReference type="ARBA" id="ARBA00004418"/>
    </source>
</evidence>
<keyword evidence="3" id="KW-0732">Signal</keyword>
<comment type="similarity">
    <text evidence="2">Belongs to the periplasmic pilus chaperone family.</text>
</comment>
<dbReference type="InterPro" id="IPR001829">
    <property type="entry name" value="Pili_assmbl_chaperone_bac"/>
</dbReference>
<evidence type="ECO:0000313" key="9">
    <source>
        <dbReference type="Proteomes" id="UP000002490"/>
    </source>
</evidence>
<dbReference type="InterPro" id="IPR008962">
    <property type="entry name" value="PapD-like_sf"/>
</dbReference>
<dbReference type="InterPro" id="IPR016148">
    <property type="entry name" value="Pili_assmbl_chaperone_C"/>
</dbReference>
<comment type="subcellular location">
    <subcellularLocation>
        <location evidence="1">Periplasm</location>
    </subcellularLocation>
</comment>
<evidence type="ECO:0000256" key="4">
    <source>
        <dbReference type="ARBA" id="ARBA00022764"/>
    </source>
</evidence>
<evidence type="ECO:0000259" key="7">
    <source>
        <dbReference type="Pfam" id="PF02753"/>
    </source>
</evidence>